<dbReference type="AlphaFoldDB" id="A0A8J7R5W3"/>
<comment type="caution">
    <text evidence="1">The sequence shown here is derived from an EMBL/GenBank/DDBJ whole genome shotgun (WGS) entry which is preliminary data.</text>
</comment>
<protein>
    <submittedName>
        <fullName evidence="1">Uncharacterized protein</fullName>
    </submittedName>
</protein>
<dbReference type="RefSeq" id="WP_209334448.1">
    <property type="nucleotide sequence ID" value="NZ_JAGIYY010000002.1"/>
</dbReference>
<name>A0A8J7R5W3_9HYPH</name>
<dbReference type="Proteomes" id="UP000666240">
    <property type="component" value="Unassembled WGS sequence"/>
</dbReference>
<gene>
    <name evidence="1" type="ORF">J5Y06_07050</name>
</gene>
<reference evidence="1" key="1">
    <citation type="submission" date="2021-03" db="EMBL/GenBank/DDBJ databases">
        <title>Genome sequencing and assembly of Tianweitania sediminis.</title>
        <authorList>
            <person name="Chhetri G."/>
        </authorList>
    </citation>
    <scope>NUCLEOTIDE SEQUENCE</scope>
    <source>
        <strain evidence="1">Z8</strain>
    </source>
</reference>
<keyword evidence="2" id="KW-1185">Reference proteome</keyword>
<dbReference type="EMBL" id="JAGIYY010000002">
    <property type="protein sequence ID" value="MBP0438402.1"/>
    <property type="molecule type" value="Genomic_DNA"/>
</dbReference>
<evidence type="ECO:0000313" key="2">
    <source>
        <dbReference type="Proteomes" id="UP000666240"/>
    </source>
</evidence>
<organism evidence="1 2">
    <name type="scientific">Tianweitania sediminis</name>
    <dbReference type="NCBI Taxonomy" id="1502156"/>
    <lineage>
        <taxon>Bacteria</taxon>
        <taxon>Pseudomonadati</taxon>
        <taxon>Pseudomonadota</taxon>
        <taxon>Alphaproteobacteria</taxon>
        <taxon>Hyphomicrobiales</taxon>
        <taxon>Phyllobacteriaceae</taxon>
        <taxon>Tianweitania</taxon>
    </lineage>
</organism>
<accession>A0A8J7R5W3</accession>
<sequence>MTDNPTLKIDTLGRLKEHGYRIGISCGPCNRFKVADMDALIARKGEDFEANHWSITPLFRCERCGDGGRIAMQLMAPTLGPKTGR</sequence>
<evidence type="ECO:0000313" key="1">
    <source>
        <dbReference type="EMBL" id="MBP0438402.1"/>
    </source>
</evidence>
<proteinExistence type="predicted"/>